<evidence type="ECO:0000256" key="1">
    <source>
        <dbReference type="SAM" id="MobiDB-lite"/>
    </source>
</evidence>
<sequence>MSEGGGSESDDSMSRANKDWEMVSLTSSTCAENGSNGVCSEGLEGLDSDTFIFPPSRHEGLPIESQDHYGMENPLLGSGNLSENNAENEEEAPLAGPEFEPQRAEEENSRNFDESRDLDVDREGNRGSKAEENMELKHEGFGNEGWVEGGFGDEDFRGDGWWKRQAASLGQSNTLWSIAVATALLGIVFLGQRWQNERWNNKQLRLQLCAKDEKISELLYQVSRLKEVASGRRKVTVVRNGSL</sequence>
<dbReference type="InterPro" id="IPR040304">
    <property type="entry name" value="ATG8-IP-1/2"/>
</dbReference>
<dbReference type="PANTHER" id="PTHR34797">
    <property type="entry name" value="ATG8-INTERACTING PROTEIN 2"/>
    <property type="match status" value="1"/>
</dbReference>
<organism evidence="3">
    <name type="scientific">Picea sitchensis</name>
    <name type="common">Sitka spruce</name>
    <name type="synonym">Pinus sitchensis</name>
    <dbReference type="NCBI Taxonomy" id="3332"/>
    <lineage>
        <taxon>Eukaryota</taxon>
        <taxon>Viridiplantae</taxon>
        <taxon>Streptophyta</taxon>
        <taxon>Embryophyta</taxon>
        <taxon>Tracheophyta</taxon>
        <taxon>Spermatophyta</taxon>
        <taxon>Pinopsida</taxon>
        <taxon>Pinidae</taxon>
        <taxon>Conifers I</taxon>
        <taxon>Pinales</taxon>
        <taxon>Pinaceae</taxon>
        <taxon>Picea</taxon>
    </lineage>
</organism>
<proteinExistence type="evidence at transcript level"/>
<evidence type="ECO:0000313" key="3">
    <source>
        <dbReference type="EMBL" id="ABK25842.1"/>
    </source>
</evidence>
<dbReference type="EMBL" id="EF086584">
    <property type="protein sequence ID" value="ABK25842.1"/>
    <property type="molecule type" value="mRNA"/>
</dbReference>
<evidence type="ECO:0000259" key="2">
    <source>
        <dbReference type="Pfam" id="PF20705"/>
    </source>
</evidence>
<name>A9NYY1_PICSI</name>
<protein>
    <recommendedName>
        <fullName evidence="2">DUF6821 domain-containing protein</fullName>
    </recommendedName>
</protein>
<reference evidence="3" key="1">
    <citation type="journal article" date="2008" name="BMC Genomics">
        <title>A conifer genomics resource of 200,000 spruce (Picea spp.) ESTs and 6,464 high-quality, sequence-finished full-length cDNAs for Sitka spruce (Picea sitchensis).</title>
        <authorList>
            <person name="Ralph S.G."/>
            <person name="Chun H.J."/>
            <person name="Kolosova N."/>
            <person name="Cooper D."/>
            <person name="Oddy C."/>
            <person name="Ritland C.E."/>
            <person name="Kirkpatrick R."/>
            <person name="Moore R."/>
            <person name="Barber S."/>
            <person name="Holt R.A."/>
            <person name="Jones S.J."/>
            <person name="Marra M.A."/>
            <person name="Douglas C.J."/>
            <person name="Ritland K."/>
            <person name="Bohlmann J."/>
        </authorList>
    </citation>
    <scope>NUCLEOTIDE SEQUENCE</scope>
    <source>
        <tissue evidence="3">Bark</tissue>
    </source>
</reference>
<feature type="compositionally biased region" description="Basic and acidic residues" evidence="1">
    <location>
        <begin position="56"/>
        <end position="70"/>
    </location>
</feature>
<feature type="region of interest" description="Disordered" evidence="1">
    <location>
        <begin position="50"/>
        <end position="146"/>
    </location>
</feature>
<feature type="compositionally biased region" description="Basic and acidic residues" evidence="1">
    <location>
        <begin position="100"/>
        <end position="141"/>
    </location>
</feature>
<dbReference type="Pfam" id="PF20705">
    <property type="entry name" value="DUF6821"/>
    <property type="match status" value="1"/>
</dbReference>
<feature type="domain" description="DUF6821" evidence="2">
    <location>
        <begin position="108"/>
        <end position="239"/>
    </location>
</feature>
<dbReference type="AlphaFoldDB" id="A9NYY1"/>
<dbReference type="InterPro" id="IPR049224">
    <property type="entry name" value="DUF6821"/>
</dbReference>
<dbReference type="PANTHER" id="PTHR34797:SF1">
    <property type="entry name" value="ATG8-INTERACTING PROTEIN 2"/>
    <property type="match status" value="1"/>
</dbReference>
<accession>A9NYY1</accession>